<accession>A0A2I0B8E4</accession>
<organism evidence="1 2">
    <name type="scientific">Apostasia shenzhenica</name>
    <dbReference type="NCBI Taxonomy" id="1088818"/>
    <lineage>
        <taxon>Eukaryota</taxon>
        <taxon>Viridiplantae</taxon>
        <taxon>Streptophyta</taxon>
        <taxon>Embryophyta</taxon>
        <taxon>Tracheophyta</taxon>
        <taxon>Spermatophyta</taxon>
        <taxon>Magnoliopsida</taxon>
        <taxon>Liliopsida</taxon>
        <taxon>Asparagales</taxon>
        <taxon>Orchidaceae</taxon>
        <taxon>Apostasioideae</taxon>
        <taxon>Apostasia</taxon>
    </lineage>
</organism>
<evidence type="ECO:0000313" key="1">
    <source>
        <dbReference type="EMBL" id="PKA64072.1"/>
    </source>
</evidence>
<dbReference type="Proteomes" id="UP000236161">
    <property type="component" value="Unassembled WGS sequence"/>
</dbReference>
<reference evidence="1 2" key="1">
    <citation type="journal article" date="2017" name="Nature">
        <title>The Apostasia genome and the evolution of orchids.</title>
        <authorList>
            <person name="Zhang G.Q."/>
            <person name="Liu K.W."/>
            <person name="Li Z."/>
            <person name="Lohaus R."/>
            <person name="Hsiao Y.Y."/>
            <person name="Niu S.C."/>
            <person name="Wang J.Y."/>
            <person name="Lin Y.C."/>
            <person name="Xu Q."/>
            <person name="Chen L.J."/>
            <person name="Yoshida K."/>
            <person name="Fujiwara S."/>
            <person name="Wang Z.W."/>
            <person name="Zhang Y.Q."/>
            <person name="Mitsuda N."/>
            <person name="Wang M."/>
            <person name="Liu G.H."/>
            <person name="Pecoraro L."/>
            <person name="Huang H.X."/>
            <person name="Xiao X.J."/>
            <person name="Lin M."/>
            <person name="Wu X.Y."/>
            <person name="Wu W.L."/>
            <person name="Chen Y.Y."/>
            <person name="Chang S.B."/>
            <person name="Sakamoto S."/>
            <person name="Ohme-Takagi M."/>
            <person name="Yagi M."/>
            <person name="Zeng S.J."/>
            <person name="Shen C.Y."/>
            <person name="Yeh C.M."/>
            <person name="Luo Y.B."/>
            <person name="Tsai W.C."/>
            <person name="Van de Peer Y."/>
            <person name="Liu Z.J."/>
        </authorList>
    </citation>
    <scope>NUCLEOTIDE SEQUENCE [LARGE SCALE GENOMIC DNA]</scope>
    <source>
        <strain evidence="2">cv. Shenzhen</strain>
        <tissue evidence="1">Stem</tissue>
    </source>
</reference>
<dbReference type="OrthoDB" id="671374at2759"/>
<keyword evidence="2" id="KW-1185">Reference proteome</keyword>
<dbReference type="EMBL" id="KZ451906">
    <property type="protein sequence ID" value="PKA64072.1"/>
    <property type="molecule type" value="Genomic_DNA"/>
</dbReference>
<dbReference type="AlphaFoldDB" id="A0A2I0B8E4"/>
<gene>
    <name evidence="1" type="ORF">AXF42_Ash005084</name>
</gene>
<sequence length="88" mass="10556">MEEDIKNRWMSYFQQLFNEDCENSIDFTEFSTLKESKNYSYIRRISKAEVWKALKKMKHKKAVGPDNIPIDVWQCLGDEGVSWLTRLF</sequence>
<evidence type="ECO:0000313" key="2">
    <source>
        <dbReference type="Proteomes" id="UP000236161"/>
    </source>
</evidence>
<protein>
    <submittedName>
        <fullName evidence="1">Uncharacterized protein</fullName>
    </submittedName>
</protein>
<proteinExistence type="predicted"/>
<dbReference type="STRING" id="1088818.A0A2I0B8E4"/>
<name>A0A2I0B8E4_9ASPA</name>